<dbReference type="AlphaFoldDB" id="A0A2U3LUT6"/>
<feature type="coiled-coil region" evidence="1">
    <location>
        <begin position="42"/>
        <end position="69"/>
    </location>
</feature>
<dbReference type="OrthoDB" id="2989645at2"/>
<name>A0A2U3LUT6_9FIRM</name>
<reference evidence="3" key="1">
    <citation type="submission" date="2018-02" db="EMBL/GenBank/DDBJ databases">
        <authorList>
            <person name="Hausmann B."/>
        </authorList>
    </citation>
    <scope>NUCLEOTIDE SEQUENCE [LARGE SCALE GENOMIC DNA]</scope>
    <source>
        <strain evidence="3">Peat soil MAG SbF1</strain>
    </source>
</reference>
<sequence length="141" mass="16362">MRRIEGLDRVQQTKVTADLLIKELNRANRMYGTSFASPHEGYAVMLEELDELFEEIRQKRLDKKRLREEAIQVGAMAMKFIMSIDHWAKVGKKSIEASCRKCRQCEFASITAEKLAELKSDPCDSCDDDLCNWSNITDIWR</sequence>
<proteinExistence type="predicted"/>
<dbReference type="Proteomes" id="UP000238916">
    <property type="component" value="Unassembled WGS sequence"/>
</dbReference>
<protein>
    <submittedName>
        <fullName evidence="2">Uncharacterized protein</fullName>
    </submittedName>
</protein>
<accession>A0A2U3LUT6</accession>
<keyword evidence="1" id="KW-0175">Coiled coil</keyword>
<gene>
    <name evidence="2" type="ORF">SBF1_8490001</name>
</gene>
<dbReference type="EMBL" id="OMOF01000833">
    <property type="protein sequence ID" value="SPF55703.1"/>
    <property type="molecule type" value="Genomic_DNA"/>
</dbReference>
<evidence type="ECO:0000256" key="1">
    <source>
        <dbReference type="SAM" id="Coils"/>
    </source>
</evidence>
<evidence type="ECO:0000313" key="2">
    <source>
        <dbReference type="EMBL" id="SPF55703.1"/>
    </source>
</evidence>
<organism evidence="2 3">
    <name type="scientific">Candidatus Desulfosporosinus infrequens</name>
    <dbReference type="NCBI Taxonomy" id="2043169"/>
    <lineage>
        <taxon>Bacteria</taxon>
        <taxon>Bacillati</taxon>
        <taxon>Bacillota</taxon>
        <taxon>Clostridia</taxon>
        <taxon>Eubacteriales</taxon>
        <taxon>Desulfitobacteriaceae</taxon>
        <taxon>Desulfosporosinus</taxon>
    </lineage>
</organism>
<evidence type="ECO:0000313" key="3">
    <source>
        <dbReference type="Proteomes" id="UP000238916"/>
    </source>
</evidence>